<gene>
    <name evidence="11" type="ORF">DIURU_001275</name>
</gene>
<evidence type="ECO:0000256" key="5">
    <source>
        <dbReference type="ARBA" id="ARBA00079693"/>
    </source>
</evidence>
<dbReference type="PANTHER" id="PTHR11732">
    <property type="entry name" value="ALDO/KETO REDUCTASE"/>
    <property type="match status" value="1"/>
</dbReference>
<dbReference type="Pfam" id="PF00248">
    <property type="entry name" value="Aldo_ket_red"/>
    <property type="match status" value="1"/>
</dbReference>
<sequence length="325" mass="36992">MTLESATKVSFKLNTGNEIPALGLGTVPPDDPSTVKDQVLAAVRAGYRHIDTAWYYGTEKYIGQALQELFNEGYKREDLFITTKVWPSYWHSPEKSLDTSLKDLQLDYVDLFLHHWPILVDGDENGQPSMPRNDDGTPKLLDDPVNGTKYIGVYHELERIYKETDKVKQIGVSNYSIPKLRQLLKEAKVVPVVNQIEYHPQLPQQDLVDFCQEHGILIEAYSPVGAEGAPVLELKEIKQLAAKYQCTENQVANAYHILQGRVTLPRSSNLDRIRDNTQIPKLTKEELASLYKAGEANPVRHHNEDWGYGLGFRWWQGDTLSKQFD</sequence>
<dbReference type="InterPro" id="IPR023210">
    <property type="entry name" value="NADP_OxRdtase_dom"/>
</dbReference>
<dbReference type="FunFam" id="3.20.20.100:FF:000002">
    <property type="entry name" value="2,5-diketo-D-gluconic acid reductase A"/>
    <property type="match status" value="1"/>
</dbReference>
<dbReference type="GO" id="GO:0042180">
    <property type="term" value="P:ketone metabolic process"/>
    <property type="evidence" value="ECO:0007669"/>
    <property type="project" value="UniProtKB-ARBA"/>
</dbReference>
<comment type="caution">
    <text evidence="11">The sequence shown here is derived from an EMBL/GenBank/DDBJ whole genome shotgun (WGS) entry which is preliminary data.</text>
</comment>
<dbReference type="RefSeq" id="XP_034013879.1">
    <property type="nucleotide sequence ID" value="XM_034153800.1"/>
</dbReference>
<dbReference type="OMA" id="TAWYYGT"/>
<feature type="binding site" evidence="8">
    <location>
        <position position="115"/>
    </location>
    <ligand>
        <name>substrate</name>
    </ligand>
</feature>
<evidence type="ECO:0000256" key="7">
    <source>
        <dbReference type="PIRSR" id="PIRSR000097-1"/>
    </source>
</evidence>
<evidence type="ECO:0000256" key="2">
    <source>
        <dbReference type="ARBA" id="ARBA00050878"/>
    </source>
</evidence>
<comment type="catalytic activity">
    <reaction evidence="2">
        <text>(R)-pantolactone + NADP(+) = 2-dehydropantolactone + NADPH + H(+)</text>
        <dbReference type="Rhea" id="RHEA:18981"/>
        <dbReference type="ChEBI" id="CHEBI:15378"/>
        <dbReference type="ChEBI" id="CHEBI:16719"/>
        <dbReference type="ChEBI" id="CHEBI:18395"/>
        <dbReference type="ChEBI" id="CHEBI:57783"/>
        <dbReference type="ChEBI" id="CHEBI:58349"/>
        <dbReference type="EC" id="1.1.1.358"/>
    </reaction>
</comment>
<proteinExistence type="predicted"/>
<evidence type="ECO:0000256" key="8">
    <source>
        <dbReference type="PIRSR" id="PIRSR000097-2"/>
    </source>
</evidence>
<dbReference type="InterPro" id="IPR018170">
    <property type="entry name" value="Aldo/ket_reductase_CS"/>
</dbReference>
<protein>
    <recommendedName>
        <fullName evidence="5">2-dehydropantolactone reductase</fullName>
        <ecNumber evidence="4">1.1.1.358</ecNumber>
    </recommendedName>
    <alternativeName>
        <fullName evidence="5">2-dehydropantolactone reductase</fullName>
    </alternativeName>
    <alternativeName>
        <fullName evidence="6">Ketopantoyl-lactone reductase</fullName>
    </alternativeName>
</protein>
<dbReference type="Proteomes" id="UP000449547">
    <property type="component" value="Unassembled WGS sequence"/>
</dbReference>
<evidence type="ECO:0000256" key="4">
    <source>
        <dbReference type="ARBA" id="ARBA00066965"/>
    </source>
</evidence>
<dbReference type="OrthoDB" id="416253at2759"/>
<dbReference type="GeneID" id="54779928"/>
<dbReference type="GO" id="GO:0047011">
    <property type="term" value="F:2-dehydropantolactone reductase (A-specific) activity"/>
    <property type="evidence" value="ECO:0007669"/>
    <property type="project" value="UniProtKB-ARBA"/>
</dbReference>
<evidence type="ECO:0000313" key="11">
    <source>
        <dbReference type="EMBL" id="KAA8905898.1"/>
    </source>
</evidence>
<organism evidence="11 12">
    <name type="scientific">Diutina rugosa</name>
    <name type="common">Yeast</name>
    <name type="synonym">Candida rugosa</name>
    <dbReference type="NCBI Taxonomy" id="5481"/>
    <lineage>
        <taxon>Eukaryota</taxon>
        <taxon>Fungi</taxon>
        <taxon>Dikarya</taxon>
        <taxon>Ascomycota</taxon>
        <taxon>Saccharomycotina</taxon>
        <taxon>Pichiomycetes</taxon>
        <taxon>Debaryomycetaceae</taxon>
        <taxon>Diutina</taxon>
    </lineage>
</organism>
<evidence type="ECO:0000256" key="6">
    <source>
        <dbReference type="ARBA" id="ARBA00081322"/>
    </source>
</evidence>
<dbReference type="EC" id="1.1.1.358" evidence="4"/>
<dbReference type="VEuPathDB" id="FungiDB:DIURU_001275"/>
<dbReference type="InterPro" id="IPR020471">
    <property type="entry name" value="AKR"/>
</dbReference>
<dbReference type="EMBL" id="SWFT01000039">
    <property type="protein sequence ID" value="KAA8905898.1"/>
    <property type="molecule type" value="Genomic_DNA"/>
</dbReference>
<dbReference type="InterPro" id="IPR036812">
    <property type="entry name" value="NAD(P)_OxRdtase_dom_sf"/>
</dbReference>
<evidence type="ECO:0000256" key="9">
    <source>
        <dbReference type="PIRSR" id="PIRSR000097-3"/>
    </source>
</evidence>
<dbReference type="AlphaFoldDB" id="A0A642UZK3"/>
<evidence type="ECO:0000313" key="12">
    <source>
        <dbReference type="Proteomes" id="UP000449547"/>
    </source>
</evidence>
<reference evidence="11 12" key="1">
    <citation type="submission" date="2019-07" db="EMBL/GenBank/DDBJ databases">
        <title>Genome assembly of two rare yeast pathogens: Diutina rugosa and Trichomonascus ciferrii.</title>
        <authorList>
            <person name="Mixao V."/>
            <person name="Saus E."/>
            <person name="Hansen A."/>
            <person name="Lass-Flor C."/>
            <person name="Gabaldon T."/>
        </authorList>
    </citation>
    <scope>NUCLEOTIDE SEQUENCE [LARGE SCALE GENOMIC DNA]</scope>
    <source>
        <strain evidence="11 12">CBS 613</strain>
    </source>
</reference>
<accession>A0A642UZK3</accession>
<feature type="active site" description="Proton donor" evidence="7">
    <location>
        <position position="56"/>
    </location>
</feature>
<dbReference type="PROSITE" id="PS00798">
    <property type="entry name" value="ALDOKETO_REDUCTASE_1"/>
    <property type="match status" value="1"/>
</dbReference>
<evidence type="ECO:0000256" key="1">
    <source>
        <dbReference type="ARBA" id="ARBA00023002"/>
    </source>
</evidence>
<dbReference type="PIRSF" id="PIRSF000097">
    <property type="entry name" value="AKR"/>
    <property type="match status" value="1"/>
</dbReference>
<dbReference type="Gene3D" id="3.20.20.100">
    <property type="entry name" value="NADP-dependent oxidoreductase domain"/>
    <property type="match status" value="1"/>
</dbReference>
<feature type="domain" description="NADP-dependent oxidoreductase" evidence="10">
    <location>
        <begin position="23"/>
        <end position="292"/>
    </location>
</feature>
<keyword evidence="1" id="KW-0560">Oxidoreductase</keyword>
<name>A0A642UZK3_DIURU</name>
<comment type="catalytic activity">
    <reaction evidence="3">
        <text>isatin + NADPH + H(+) = 3-hydroxyindolin-2-one + NADP(+)</text>
        <dbReference type="Rhea" id="RHEA:68608"/>
        <dbReference type="ChEBI" id="CHEBI:15378"/>
        <dbReference type="ChEBI" id="CHEBI:27539"/>
        <dbReference type="ChEBI" id="CHEBI:28536"/>
        <dbReference type="ChEBI" id="CHEBI:57783"/>
        <dbReference type="ChEBI" id="CHEBI:58349"/>
    </reaction>
</comment>
<dbReference type="PRINTS" id="PR00069">
    <property type="entry name" value="ALDKETRDTASE"/>
</dbReference>
<keyword evidence="12" id="KW-1185">Reference proteome</keyword>
<dbReference type="SUPFAM" id="SSF51430">
    <property type="entry name" value="NAD(P)-linked oxidoreductase"/>
    <property type="match status" value="1"/>
</dbReference>
<evidence type="ECO:0000259" key="10">
    <source>
        <dbReference type="Pfam" id="PF00248"/>
    </source>
</evidence>
<evidence type="ECO:0000256" key="3">
    <source>
        <dbReference type="ARBA" id="ARBA00051098"/>
    </source>
</evidence>
<feature type="site" description="Lowers pKa of active site Tyr" evidence="9">
    <location>
        <position position="84"/>
    </location>
</feature>